<reference evidence="2 3" key="1">
    <citation type="journal article" date="2019" name="Philos. Trans. R. Soc. Lond., B, Biol. Sci.">
        <title>Ant behaviour and brain gene expression of defending hosts depend on the ecological success of the intruding social parasite.</title>
        <authorList>
            <person name="Kaur R."/>
            <person name="Stoldt M."/>
            <person name="Jongepier E."/>
            <person name="Feldmeyer B."/>
            <person name="Menzel F."/>
            <person name="Bornberg-Bauer E."/>
            <person name="Foitzik S."/>
        </authorList>
    </citation>
    <scope>NUCLEOTIDE SEQUENCE [LARGE SCALE GENOMIC DNA]</scope>
    <source>
        <tissue evidence="2">Whole body</tissue>
    </source>
</reference>
<organism evidence="2 3">
    <name type="scientific">Temnothorax longispinosus</name>
    <dbReference type="NCBI Taxonomy" id="300112"/>
    <lineage>
        <taxon>Eukaryota</taxon>
        <taxon>Metazoa</taxon>
        <taxon>Ecdysozoa</taxon>
        <taxon>Arthropoda</taxon>
        <taxon>Hexapoda</taxon>
        <taxon>Insecta</taxon>
        <taxon>Pterygota</taxon>
        <taxon>Neoptera</taxon>
        <taxon>Endopterygota</taxon>
        <taxon>Hymenoptera</taxon>
        <taxon>Apocrita</taxon>
        <taxon>Aculeata</taxon>
        <taxon>Formicoidea</taxon>
        <taxon>Formicidae</taxon>
        <taxon>Myrmicinae</taxon>
        <taxon>Temnothorax</taxon>
    </lineage>
</organism>
<comment type="caution">
    <text evidence="2">The sequence shown here is derived from an EMBL/GenBank/DDBJ whole genome shotgun (WGS) entry which is preliminary data.</text>
</comment>
<feature type="region of interest" description="Disordered" evidence="1">
    <location>
        <begin position="124"/>
        <end position="161"/>
    </location>
</feature>
<evidence type="ECO:0000313" key="2">
    <source>
        <dbReference type="EMBL" id="TGZ52852.1"/>
    </source>
</evidence>
<feature type="region of interest" description="Disordered" evidence="1">
    <location>
        <begin position="1"/>
        <end position="97"/>
    </location>
</feature>
<feature type="compositionally biased region" description="Low complexity" evidence="1">
    <location>
        <begin position="136"/>
        <end position="153"/>
    </location>
</feature>
<keyword evidence="3" id="KW-1185">Reference proteome</keyword>
<feature type="compositionally biased region" description="Low complexity" evidence="1">
    <location>
        <begin position="82"/>
        <end position="97"/>
    </location>
</feature>
<gene>
    <name evidence="2" type="ORF">DBV15_05182</name>
</gene>
<sequence>MRRSPPRVNVSCSENGRRRDGEEGPGNGQQTKRSACSHTAVGAHGRLARFHDASPGAGRPPGPTGPRLFSRHSTRGYDRGSARLSRSSPSPLTPATPSGNLAVFPFRFWLSLLPTSPVSLAPPTWPAPAGYPTQPPSLLHPLPLLPPTDDLLSGYGKYSNR</sequence>
<evidence type="ECO:0000256" key="1">
    <source>
        <dbReference type="SAM" id="MobiDB-lite"/>
    </source>
</evidence>
<name>A0A4S2KS86_9HYME</name>
<protein>
    <submittedName>
        <fullName evidence="2">Uncharacterized protein</fullName>
    </submittedName>
</protein>
<proteinExistence type="predicted"/>
<feature type="compositionally biased region" description="Polar residues" evidence="1">
    <location>
        <begin position="28"/>
        <end position="37"/>
    </location>
</feature>
<accession>A0A4S2KS86</accession>
<evidence type="ECO:0000313" key="3">
    <source>
        <dbReference type="Proteomes" id="UP000310200"/>
    </source>
</evidence>
<dbReference type="EMBL" id="QBLH01001169">
    <property type="protein sequence ID" value="TGZ52852.1"/>
    <property type="molecule type" value="Genomic_DNA"/>
</dbReference>
<dbReference type="Proteomes" id="UP000310200">
    <property type="component" value="Unassembled WGS sequence"/>
</dbReference>
<dbReference type="AlphaFoldDB" id="A0A4S2KS86"/>